<reference evidence="1" key="1">
    <citation type="journal article" date="2020" name="mSystems">
        <title>Genome- and Community-Level Interaction Insights into Carbon Utilization and Element Cycling Functions of Hydrothermarchaeota in Hydrothermal Sediment.</title>
        <authorList>
            <person name="Zhou Z."/>
            <person name="Liu Y."/>
            <person name="Xu W."/>
            <person name="Pan J."/>
            <person name="Luo Z.H."/>
            <person name="Li M."/>
        </authorList>
    </citation>
    <scope>NUCLEOTIDE SEQUENCE [LARGE SCALE GENOMIC DNA]</scope>
    <source>
        <strain evidence="1">SpSt-374</strain>
    </source>
</reference>
<dbReference type="CDD" id="cd02440">
    <property type="entry name" value="AdoMet_MTases"/>
    <property type="match status" value="1"/>
</dbReference>
<dbReference type="InterPro" id="IPR027555">
    <property type="entry name" value="Mo5U34_MeTrfas-like"/>
</dbReference>
<dbReference type="InterPro" id="IPR029063">
    <property type="entry name" value="SAM-dependent_MTases_sf"/>
</dbReference>
<comment type="caution">
    <text evidence="1">The sequence shown here is derived from an EMBL/GenBank/DDBJ whole genome shotgun (WGS) entry which is preliminary data.</text>
</comment>
<dbReference type="AlphaFoldDB" id="A0A7C3VJ90"/>
<sequence>MEILNSYVKSAPTIANAVNIFQGEWAAQLPGDLAPLTGGKFKMFQDKRIPWAVEQLGGIEGKRVLEIGPLEAGHTYQLEKFGAREIIAVEANTRAYLKCLIVKEILGLQRSRFLCGDCGEYLRENQEERFDVVFASGILYHLLHPVEFIGLLAGVTDAVFIWTHYYDGEVVANNVNIVDKFGSVEEAEYGGFRHKLYRYGYQGALESAGFCGGSNSFSYWMRREDILGALAHFGLTEMVINFEQPEHPHGPCFAVMARRRIGVKI</sequence>
<name>A0A7C3VJ90_9CYAN</name>
<proteinExistence type="predicted"/>
<evidence type="ECO:0000313" key="1">
    <source>
        <dbReference type="EMBL" id="HGG02752.1"/>
    </source>
</evidence>
<dbReference type="SUPFAM" id="SSF53335">
    <property type="entry name" value="S-adenosyl-L-methionine-dependent methyltransferases"/>
    <property type="match status" value="1"/>
</dbReference>
<protein>
    <submittedName>
        <fullName evidence="1">DUF1698 domain-containing protein</fullName>
    </submittedName>
</protein>
<organism evidence="1">
    <name type="scientific">Planktothricoides sp. SpSt-374</name>
    <dbReference type="NCBI Taxonomy" id="2282167"/>
    <lineage>
        <taxon>Bacteria</taxon>
        <taxon>Bacillati</taxon>
        <taxon>Cyanobacteriota</taxon>
        <taxon>Cyanophyceae</taxon>
        <taxon>Oscillatoriophycideae</taxon>
        <taxon>Oscillatoriales</taxon>
        <taxon>Oscillatoriaceae</taxon>
        <taxon>Planktothricoides</taxon>
    </lineage>
</organism>
<gene>
    <name evidence="1" type="ORF">ENR15_19455</name>
</gene>
<accession>A0A7C3VJ90</accession>
<dbReference type="EMBL" id="DSPX01000198">
    <property type="protein sequence ID" value="HGG02752.1"/>
    <property type="molecule type" value="Genomic_DNA"/>
</dbReference>
<dbReference type="Gene3D" id="3.40.50.150">
    <property type="entry name" value="Vaccinia Virus protein VP39"/>
    <property type="match status" value="1"/>
</dbReference>
<dbReference type="Pfam" id="PF08003">
    <property type="entry name" value="Methyltransf_9"/>
    <property type="match status" value="1"/>
</dbReference>